<reference evidence="1" key="1">
    <citation type="journal article" date="2019" name="Sci. Rep.">
        <title>Draft genome of Tanacetum cinerariifolium, the natural source of mosquito coil.</title>
        <authorList>
            <person name="Yamashiro T."/>
            <person name="Shiraishi A."/>
            <person name="Satake H."/>
            <person name="Nakayama K."/>
        </authorList>
    </citation>
    <scope>NUCLEOTIDE SEQUENCE</scope>
</reference>
<organism evidence="1">
    <name type="scientific">Tanacetum cinerariifolium</name>
    <name type="common">Dalmatian daisy</name>
    <name type="synonym">Chrysanthemum cinerariifolium</name>
    <dbReference type="NCBI Taxonomy" id="118510"/>
    <lineage>
        <taxon>Eukaryota</taxon>
        <taxon>Viridiplantae</taxon>
        <taxon>Streptophyta</taxon>
        <taxon>Embryophyta</taxon>
        <taxon>Tracheophyta</taxon>
        <taxon>Spermatophyta</taxon>
        <taxon>Magnoliopsida</taxon>
        <taxon>eudicotyledons</taxon>
        <taxon>Gunneridae</taxon>
        <taxon>Pentapetalae</taxon>
        <taxon>asterids</taxon>
        <taxon>campanulids</taxon>
        <taxon>Asterales</taxon>
        <taxon>Asteraceae</taxon>
        <taxon>Asteroideae</taxon>
        <taxon>Anthemideae</taxon>
        <taxon>Anthemidinae</taxon>
        <taxon>Tanacetum</taxon>
    </lineage>
</organism>
<sequence length="759" mass="87287">MSTLNRQTLVESGAFDRPPILEKGSYMPWESRFRMFLDNKKEEGERMWHSIEIRPYVRQRITDREKLNKTILEPVSKITEANKKQYFADIKERIKRLIHGPEIPEQERHSRLMNELDKFVAMKGEPLVYVQNNTLDEYMILSGADNRPPMLDKYLYDSWKGRMELYMQNREHERMILELVENGQLIWPTIEENGVTGIKKYAELSAAEKIQADCDMKATNIILQVKMERFQVNTKFLNSLPPEWSKFVTDVKLVKDLHTTNFDKLHAYLEQHELHPNEGHSATSLRETRSKLFQTSYKSNATSSGGNNDKAMLAEAQEAGQILDEEQLTQDLDTYDFYCDDVSNAKAVLMANISNYGFDVISVVPHSETYLSDMENQKALKELPKVSLVNESLKKLKLHLANFDKVGEYVNMERKRNESCDKCSNVDAKLLKSQNAHSDLLKSYSQLEKHCISLELLIPLNQEIFQKDESWNNQNALEIPEFFKNNDLKAQIQDKDTTICKLKEIIKLMREKSKEENVSYDDCEMETKNVELKNSVAKLLSENERLCKDINHVKHVFKEQYDSIKKTQLLVYVRDTCPNANNLSAKKVDATPKNNVKKVRLSKLYSGCSKHLTGNRSQLMNFVSKFLGTVRFRNDHIARIIGDNDDLGKLDAKANVGIFVGYAPAKKAFKMSGLGLQSMTLATSSSGLIPNLICRQPCIPPLRDDWDHLFQPIFFKYFTPSIVVSPIQEAVVTPSKWVAAEYDVPGALLHNTIAQVMRE</sequence>
<gene>
    <name evidence="1" type="ORF">Tci_047459</name>
</gene>
<dbReference type="EMBL" id="BKCJ010007089">
    <property type="protein sequence ID" value="GEU75481.1"/>
    <property type="molecule type" value="Genomic_DNA"/>
</dbReference>
<accession>A0A6L2MN76</accession>
<dbReference type="AlphaFoldDB" id="A0A6L2MN76"/>
<protein>
    <submittedName>
        <fullName evidence="1">Integrase, catalytic region, zinc finger, CCHC-type, peptidase aspartic, catalytic</fullName>
    </submittedName>
</protein>
<proteinExistence type="predicted"/>
<evidence type="ECO:0000313" key="1">
    <source>
        <dbReference type="EMBL" id="GEU75481.1"/>
    </source>
</evidence>
<comment type="caution">
    <text evidence="1">The sequence shown here is derived from an EMBL/GenBank/DDBJ whole genome shotgun (WGS) entry which is preliminary data.</text>
</comment>
<name>A0A6L2MN76_TANCI</name>